<dbReference type="GO" id="GO:0016740">
    <property type="term" value="F:transferase activity"/>
    <property type="evidence" value="ECO:0007669"/>
    <property type="project" value="UniProtKB-KW"/>
</dbReference>
<dbReference type="PANTHER" id="PTHR43685">
    <property type="entry name" value="GLYCOSYLTRANSFERASE"/>
    <property type="match status" value="1"/>
</dbReference>
<protein>
    <submittedName>
        <fullName evidence="2">Glycosyl transferase</fullName>
    </submittedName>
</protein>
<name>A0A5K7ZAE2_9BACT</name>
<feature type="domain" description="Glycosyltransferase 2-like" evidence="1">
    <location>
        <begin position="21"/>
        <end position="177"/>
    </location>
</feature>
<evidence type="ECO:0000259" key="1">
    <source>
        <dbReference type="Pfam" id="PF00535"/>
    </source>
</evidence>
<dbReference type="InterPro" id="IPR029044">
    <property type="entry name" value="Nucleotide-diphossugar_trans"/>
</dbReference>
<keyword evidence="3" id="KW-1185">Reference proteome</keyword>
<dbReference type="InterPro" id="IPR050834">
    <property type="entry name" value="Glycosyltransf_2"/>
</dbReference>
<dbReference type="EMBL" id="AP021875">
    <property type="protein sequence ID" value="BBO75424.1"/>
    <property type="molecule type" value="Genomic_DNA"/>
</dbReference>
<organism evidence="2 3">
    <name type="scientific">Desulfosarcina widdelii</name>
    <dbReference type="NCBI Taxonomy" id="947919"/>
    <lineage>
        <taxon>Bacteria</taxon>
        <taxon>Pseudomonadati</taxon>
        <taxon>Thermodesulfobacteriota</taxon>
        <taxon>Desulfobacteria</taxon>
        <taxon>Desulfobacterales</taxon>
        <taxon>Desulfosarcinaceae</taxon>
        <taxon>Desulfosarcina</taxon>
    </lineage>
</organism>
<dbReference type="Pfam" id="PF00535">
    <property type="entry name" value="Glycos_transf_2"/>
    <property type="match status" value="1"/>
</dbReference>
<dbReference type="SUPFAM" id="SSF53448">
    <property type="entry name" value="Nucleotide-diphospho-sugar transferases"/>
    <property type="match status" value="1"/>
</dbReference>
<dbReference type="KEGG" id="dwd:DSCW_28410"/>
<evidence type="ECO:0000313" key="3">
    <source>
        <dbReference type="Proteomes" id="UP000427769"/>
    </source>
</evidence>
<dbReference type="Gene3D" id="3.90.550.10">
    <property type="entry name" value="Spore Coat Polysaccharide Biosynthesis Protein SpsA, Chain A"/>
    <property type="match status" value="1"/>
</dbReference>
<dbReference type="InterPro" id="IPR001173">
    <property type="entry name" value="Glyco_trans_2-like"/>
</dbReference>
<evidence type="ECO:0000313" key="2">
    <source>
        <dbReference type="EMBL" id="BBO75424.1"/>
    </source>
</evidence>
<keyword evidence="2" id="KW-0808">Transferase</keyword>
<dbReference type="AlphaFoldDB" id="A0A5K7ZAE2"/>
<reference evidence="2 3" key="1">
    <citation type="submission" date="2019-11" db="EMBL/GenBank/DDBJ databases">
        <title>Comparative genomics of hydrocarbon-degrading Desulfosarcina strains.</title>
        <authorList>
            <person name="Watanabe M."/>
            <person name="Kojima H."/>
            <person name="Fukui M."/>
        </authorList>
    </citation>
    <scope>NUCLEOTIDE SEQUENCE [LARGE SCALE GENOMIC DNA]</scope>
    <source>
        <strain evidence="2 3">PP31</strain>
    </source>
</reference>
<accession>A0A5K7ZAE2</accession>
<dbReference type="PANTHER" id="PTHR43685:SF2">
    <property type="entry name" value="GLYCOSYLTRANSFERASE 2-LIKE DOMAIN-CONTAINING PROTEIN"/>
    <property type="match status" value="1"/>
</dbReference>
<dbReference type="Proteomes" id="UP000427769">
    <property type="component" value="Chromosome"/>
</dbReference>
<sequence>MHPDSSTGMVSAMSNTAPMVSVIIPTFNRNGMLKDAVDSVLDQEYGNTELIVVDDGSTDATVRMLSAYQNRLRLIRQENRGVSSARNAGIRAAAGTLIALLDSDDLWLPGKLRAQVDYFEAHPEALICQTEEIWIRNGVRVNPGKRHRKEAGDIFERSLAMCLVSPSAVMMRKSLLGEVGLFDESLTACEDYDLWLRIAWKHPVHLIDTPLIIKRGGHADQLSRMPELDKYRIRSICNLLDRGCLSPSQEEASVGMLKTKCAIYAQGCRKRGRDEDALYYDLLAGRYESCGNSRK</sequence>
<gene>
    <name evidence="2" type="ORF">DSCW_28410</name>
</gene>
<proteinExistence type="predicted"/>